<feature type="compositionally biased region" description="Basic and acidic residues" evidence="6">
    <location>
        <begin position="386"/>
        <end position="398"/>
    </location>
</feature>
<dbReference type="InterPro" id="IPR015894">
    <property type="entry name" value="Guanylate-bd_N"/>
</dbReference>
<comment type="subcellular location">
    <subcellularLocation>
        <location evidence="1">Membrane</location>
        <topology evidence="1">Multi-pass membrane protein</topology>
    </subcellularLocation>
</comment>
<dbReference type="InterPro" id="IPR053937">
    <property type="entry name" value="GOST_TM"/>
</dbReference>
<sequence>MAVIGPAPLLRHNVEGCFELQEEGLTVLRRVGAPLHVVITIGGSRCGKSTICNALLYGRDAGHRGFVTGSSFDPVTTGVDVAAKRLPSGGSLVLLDCEGAFHICGSALSARGFGIVGFLAYHLSSVVVHVTMGSIDERDIEALGHLAATAEGVSEECLRPADSKPELMLLVNGARFELGDAVARRLLQPPEGAGRGCSRSAIAAAFSQHPALEALPCCEHEAYWPKVEALRERILESPAMAQPNGVKASGSQLAERLERLLAELGQGGRAPDPVSAAEHAMRSQHLDPVVEDIAKHFTLTMSSEQAESPRSGVAEDWSGAVEQALMDFDRRSAWLALPGSEAPKELLTAVRQRLHARLEGIAEAVCRGRRESAELRRQSAWHRTPTKLERSLRSDELRTPTPPETPSRRWTMAALLAGVESAALRVEALHSTGLSDIKDLQKTFGTLKEGVRAQVPHVEPDFSQHQEVWQRRLQDFQGRHRHQLKSWQVTGQEAVEVLVKELQSIEARMPDVVSAAVMLEKARAELEALRLSRQKAVETSSIRLEQCLEELKHACAEETGGHMDMQERVSSRMSSRISGLRQFLDQEAQLRRERHQALVEVVAQMSKSLESTISEEAEEDGSPTNVGELSAQRIRAGESDAVAALEDTGERAMEVHRLQSIRGPTSDGVDAPAAQRQVPDRCPAPAIQFASNDYAFASSWQPFTVWYLVLCEAVVKKVDFQMSNRFIHFLEIDYGMDLGGSITVDLENRRPSNDTYVMILSHGQWLLWRDTDMVTLASNPPQQEQGPLNSFLVGCWRGVLRDRLRGFFPIEESSGGRDRYTVLLVTSLQSPVDIHGQLSFENPTGQLPLQDTDVPKALVVATCVYFVTAVLFAWSLLRSSALHSLLFLVLSLRAVVLLLRWVDFSLVVLNGQESNVADISWALFGKVQNILELMMFLLISLGWKVLRATLDVSEIRFAVAISIISFYLGIFQVACTTPSQCSGYQLSRLILHALCYLVIIVAMNFNLQKLASAIADAPATVESGKLYRKLDAYHIFRWVFLLFIIAPTFELFLKVTIIPWDQQWLFVLLQELRTWVIYVLLIYAYRPDPTPLRVFQLTEREASDQDE</sequence>
<feature type="domain" description="Guanylate-binding protein N-terminal" evidence="8">
    <location>
        <begin position="17"/>
        <end position="147"/>
    </location>
</feature>
<gene>
    <name evidence="10" type="ORF">SCF082_LOCUS18835</name>
</gene>
<evidence type="ECO:0000256" key="5">
    <source>
        <dbReference type="ARBA" id="ARBA00023136"/>
    </source>
</evidence>
<evidence type="ECO:0000256" key="7">
    <source>
        <dbReference type="SAM" id="Phobius"/>
    </source>
</evidence>
<accession>A0ABP0KTK1</accession>
<protein>
    <submittedName>
        <fullName evidence="10">Protein GPR107</fullName>
    </submittedName>
</protein>
<feature type="transmembrane region" description="Helical" evidence="7">
    <location>
        <begin position="1035"/>
        <end position="1058"/>
    </location>
</feature>
<keyword evidence="5 7" id="KW-0472">Membrane</keyword>
<evidence type="ECO:0000256" key="4">
    <source>
        <dbReference type="ARBA" id="ARBA00022989"/>
    </source>
</evidence>
<dbReference type="EMBL" id="CAXAMM010012670">
    <property type="protein sequence ID" value="CAK9029538.1"/>
    <property type="molecule type" value="Genomic_DNA"/>
</dbReference>
<feature type="domain" description="GOST seven transmembrane" evidence="9">
    <location>
        <begin position="859"/>
        <end position="1087"/>
    </location>
</feature>
<evidence type="ECO:0000259" key="8">
    <source>
        <dbReference type="Pfam" id="PF02263"/>
    </source>
</evidence>
<feature type="transmembrane region" description="Helical" evidence="7">
    <location>
        <begin position="986"/>
        <end position="1005"/>
    </location>
</feature>
<dbReference type="SUPFAM" id="SSF52540">
    <property type="entry name" value="P-loop containing nucleoside triphosphate hydrolases"/>
    <property type="match status" value="1"/>
</dbReference>
<dbReference type="Pfam" id="PF02263">
    <property type="entry name" value="GBP"/>
    <property type="match status" value="1"/>
</dbReference>
<evidence type="ECO:0000256" key="2">
    <source>
        <dbReference type="ARBA" id="ARBA00022692"/>
    </source>
</evidence>
<evidence type="ECO:0000313" key="11">
    <source>
        <dbReference type="Proteomes" id="UP001642464"/>
    </source>
</evidence>
<dbReference type="Proteomes" id="UP001642464">
    <property type="component" value="Unassembled WGS sequence"/>
</dbReference>
<feature type="transmembrane region" description="Helical" evidence="7">
    <location>
        <begin position="922"/>
        <end position="943"/>
    </location>
</feature>
<dbReference type="PANTHER" id="PTHR21229">
    <property type="entry name" value="LUNG SEVEN TRANSMEMBRANE RECEPTOR"/>
    <property type="match status" value="1"/>
</dbReference>
<keyword evidence="11" id="KW-1185">Reference proteome</keyword>
<evidence type="ECO:0000256" key="3">
    <source>
        <dbReference type="ARBA" id="ARBA00022729"/>
    </source>
</evidence>
<comment type="caution">
    <text evidence="10">The sequence shown here is derived from an EMBL/GenBank/DDBJ whole genome shotgun (WGS) entry which is preliminary data.</text>
</comment>
<evidence type="ECO:0000256" key="6">
    <source>
        <dbReference type="SAM" id="MobiDB-lite"/>
    </source>
</evidence>
<dbReference type="Gene3D" id="3.40.50.300">
    <property type="entry name" value="P-loop containing nucleotide triphosphate hydrolases"/>
    <property type="match status" value="1"/>
</dbReference>
<keyword evidence="2 7" id="KW-0812">Transmembrane</keyword>
<feature type="transmembrane region" description="Helical" evidence="7">
    <location>
        <begin position="884"/>
        <end position="902"/>
    </location>
</feature>
<evidence type="ECO:0000256" key="1">
    <source>
        <dbReference type="ARBA" id="ARBA00004141"/>
    </source>
</evidence>
<keyword evidence="3" id="KW-0732">Signal</keyword>
<dbReference type="Pfam" id="PF06814">
    <property type="entry name" value="GOST_TM"/>
    <property type="match status" value="1"/>
</dbReference>
<feature type="transmembrane region" description="Helical" evidence="7">
    <location>
        <begin position="955"/>
        <end position="974"/>
    </location>
</feature>
<keyword evidence="4 7" id="KW-1133">Transmembrane helix</keyword>
<reference evidence="10 11" key="1">
    <citation type="submission" date="2024-02" db="EMBL/GenBank/DDBJ databases">
        <authorList>
            <person name="Chen Y."/>
            <person name="Shah S."/>
            <person name="Dougan E. K."/>
            <person name="Thang M."/>
            <person name="Chan C."/>
        </authorList>
    </citation>
    <scope>NUCLEOTIDE SEQUENCE [LARGE SCALE GENOMIC DNA]</scope>
</reference>
<dbReference type="InterPro" id="IPR027417">
    <property type="entry name" value="P-loop_NTPase"/>
</dbReference>
<dbReference type="InterPro" id="IPR009637">
    <property type="entry name" value="GPR107/GPR108-like"/>
</dbReference>
<organism evidence="10 11">
    <name type="scientific">Durusdinium trenchii</name>
    <dbReference type="NCBI Taxonomy" id="1381693"/>
    <lineage>
        <taxon>Eukaryota</taxon>
        <taxon>Sar</taxon>
        <taxon>Alveolata</taxon>
        <taxon>Dinophyceae</taxon>
        <taxon>Suessiales</taxon>
        <taxon>Symbiodiniaceae</taxon>
        <taxon>Durusdinium</taxon>
    </lineage>
</organism>
<feature type="transmembrane region" description="Helical" evidence="7">
    <location>
        <begin position="857"/>
        <end position="877"/>
    </location>
</feature>
<evidence type="ECO:0000259" key="9">
    <source>
        <dbReference type="Pfam" id="PF06814"/>
    </source>
</evidence>
<evidence type="ECO:0000313" key="10">
    <source>
        <dbReference type="EMBL" id="CAK9029538.1"/>
    </source>
</evidence>
<feature type="region of interest" description="Disordered" evidence="6">
    <location>
        <begin position="377"/>
        <end position="407"/>
    </location>
</feature>
<name>A0ABP0KTK1_9DINO</name>
<proteinExistence type="predicted"/>